<dbReference type="InterPro" id="IPR000182">
    <property type="entry name" value="GNAT_dom"/>
</dbReference>
<organism evidence="2 3">
    <name type="scientific">Bombardia bombarda</name>
    <dbReference type="NCBI Taxonomy" id="252184"/>
    <lineage>
        <taxon>Eukaryota</taxon>
        <taxon>Fungi</taxon>
        <taxon>Dikarya</taxon>
        <taxon>Ascomycota</taxon>
        <taxon>Pezizomycotina</taxon>
        <taxon>Sordariomycetes</taxon>
        <taxon>Sordariomycetidae</taxon>
        <taxon>Sordariales</taxon>
        <taxon>Lasiosphaeriaceae</taxon>
        <taxon>Bombardia</taxon>
    </lineage>
</organism>
<feature type="domain" description="N-acetyltransferase" evidence="1">
    <location>
        <begin position="1"/>
        <end position="154"/>
    </location>
</feature>
<reference evidence="2" key="1">
    <citation type="submission" date="2023-06" db="EMBL/GenBank/DDBJ databases">
        <title>Genome-scale phylogeny and comparative genomics of the fungal order Sordariales.</title>
        <authorList>
            <consortium name="Lawrence Berkeley National Laboratory"/>
            <person name="Hensen N."/>
            <person name="Bonometti L."/>
            <person name="Westerberg I."/>
            <person name="Brannstrom I.O."/>
            <person name="Guillou S."/>
            <person name="Cros-Aarteil S."/>
            <person name="Calhoun S."/>
            <person name="Haridas S."/>
            <person name="Kuo A."/>
            <person name="Mondo S."/>
            <person name="Pangilinan J."/>
            <person name="Riley R."/>
            <person name="LaButti K."/>
            <person name="Andreopoulos B."/>
            <person name="Lipzen A."/>
            <person name="Chen C."/>
            <person name="Yanf M."/>
            <person name="Daum C."/>
            <person name="Ng V."/>
            <person name="Clum A."/>
            <person name="Steindorff A."/>
            <person name="Ohm R."/>
            <person name="Martin F."/>
            <person name="Silar P."/>
            <person name="Natvig D."/>
            <person name="Lalanne C."/>
            <person name="Gautier V."/>
            <person name="Ament-velasquez S.L."/>
            <person name="Kruys A."/>
            <person name="Hutchinson M.I."/>
            <person name="Powell A.J."/>
            <person name="Barry K."/>
            <person name="Miller A.N."/>
            <person name="Grigoriev I.V."/>
            <person name="Debuchy R."/>
            <person name="Gladieux P."/>
            <person name="Thoren M.H."/>
            <person name="Johannesson H."/>
        </authorList>
    </citation>
    <scope>NUCLEOTIDE SEQUENCE</scope>
    <source>
        <strain evidence="2">SMH3391-2</strain>
    </source>
</reference>
<dbReference type="PROSITE" id="PS51186">
    <property type="entry name" value="GNAT"/>
    <property type="match status" value="1"/>
</dbReference>
<comment type="caution">
    <text evidence="2">The sequence shown here is derived from an EMBL/GenBank/DDBJ whole genome shotgun (WGS) entry which is preliminary data.</text>
</comment>
<dbReference type="InterPro" id="IPR016181">
    <property type="entry name" value="Acyl_CoA_acyltransferase"/>
</dbReference>
<evidence type="ECO:0000313" key="3">
    <source>
        <dbReference type="Proteomes" id="UP001174934"/>
    </source>
</evidence>
<dbReference type="Proteomes" id="UP001174934">
    <property type="component" value="Unassembled WGS sequence"/>
</dbReference>
<dbReference type="GO" id="GO:0016747">
    <property type="term" value="F:acyltransferase activity, transferring groups other than amino-acyl groups"/>
    <property type="evidence" value="ECO:0007669"/>
    <property type="project" value="InterPro"/>
</dbReference>
<keyword evidence="3" id="KW-1185">Reference proteome</keyword>
<dbReference type="AlphaFoldDB" id="A0AA39WML0"/>
<dbReference type="Gene3D" id="3.40.630.30">
    <property type="match status" value="1"/>
</dbReference>
<protein>
    <submittedName>
        <fullName evidence="2">Acyl-CoA N-acyltransferase</fullName>
    </submittedName>
</protein>
<gene>
    <name evidence="2" type="ORF">B0T17DRAFT_537189</name>
</gene>
<evidence type="ECO:0000313" key="2">
    <source>
        <dbReference type="EMBL" id="KAK0618193.1"/>
    </source>
</evidence>
<dbReference type="PANTHER" id="PTHR43328:SF1">
    <property type="entry name" value="N-ACETYLTRANSFERASE DOMAIN-CONTAINING PROTEIN"/>
    <property type="match status" value="1"/>
</dbReference>
<sequence length="174" mass="19249">MQRHADNLKIARWMRNTFPSPYKLSHSAEWIAITAAESPTRKFAIATLPTAADPHGAFIGSIGLMPKADIEQHCMEVGYWVAEPHWGGGIMTEVVRAFTRWAFETNPELLRIDGSCFEGNEGSAKVLTKGGFTYEGMRRNAVYKNGEVMGLKLFGLLREECEGLSTVQAVAAKE</sequence>
<accession>A0AA39WML0</accession>
<dbReference type="PANTHER" id="PTHR43328">
    <property type="entry name" value="ACETYLTRANSFERASE-RELATED"/>
    <property type="match status" value="1"/>
</dbReference>
<dbReference type="SUPFAM" id="SSF55729">
    <property type="entry name" value="Acyl-CoA N-acyltransferases (Nat)"/>
    <property type="match status" value="1"/>
</dbReference>
<dbReference type="Pfam" id="PF13302">
    <property type="entry name" value="Acetyltransf_3"/>
    <property type="match status" value="1"/>
</dbReference>
<name>A0AA39WML0_9PEZI</name>
<dbReference type="EMBL" id="JAULSR010000005">
    <property type="protein sequence ID" value="KAK0618193.1"/>
    <property type="molecule type" value="Genomic_DNA"/>
</dbReference>
<proteinExistence type="predicted"/>
<evidence type="ECO:0000259" key="1">
    <source>
        <dbReference type="PROSITE" id="PS51186"/>
    </source>
</evidence>